<dbReference type="EMBL" id="CP138858">
    <property type="protein sequence ID" value="WPJ98088.1"/>
    <property type="molecule type" value="Genomic_DNA"/>
</dbReference>
<evidence type="ECO:0000256" key="1">
    <source>
        <dbReference type="SAM" id="Phobius"/>
    </source>
</evidence>
<keyword evidence="3" id="KW-1185">Reference proteome</keyword>
<proteinExistence type="predicted"/>
<feature type="transmembrane region" description="Helical" evidence="1">
    <location>
        <begin position="120"/>
        <end position="143"/>
    </location>
</feature>
<accession>A0ABZ0RRY4</accession>
<keyword evidence="1" id="KW-0812">Transmembrane</keyword>
<keyword evidence="1" id="KW-0472">Membrane</keyword>
<evidence type="ECO:0000313" key="2">
    <source>
        <dbReference type="EMBL" id="WPJ98088.1"/>
    </source>
</evidence>
<evidence type="ECO:0008006" key="4">
    <source>
        <dbReference type="Google" id="ProtNLM"/>
    </source>
</evidence>
<name>A0ABZ0RRY4_9BACT</name>
<feature type="transmembrane region" description="Helical" evidence="1">
    <location>
        <begin position="7"/>
        <end position="30"/>
    </location>
</feature>
<gene>
    <name evidence="2" type="ORF">SH580_10290</name>
</gene>
<feature type="transmembrane region" description="Helical" evidence="1">
    <location>
        <begin position="50"/>
        <end position="70"/>
    </location>
</feature>
<dbReference type="RefSeq" id="WP_319834893.1">
    <property type="nucleotide sequence ID" value="NZ_CP138858.1"/>
</dbReference>
<sequence length="156" mass="17703">MKILKEFIYFFVISYEAIIFLAGLCLTTFLSSQLNQLLNQIPGLAEPIHYFGALPTAFFVATVHLFRKSLFPEADKRRILQKWDDYNQLKLAMVAALCWAVIFTIQGWGAWIWYSQGLVGISAISIITSLIGGFWNVASVFFAEISINERLVTPED</sequence>
<reference evidence="2 3" key="1">
    <citation type="submission" date="2023-11" db="EMBL/GenBank/DDBJ databases">
        <title>Coraliomargarita sp. nov., isolated from marine algae.</title>
        <authorList>
            <person name="Lee J.K."/>
            <person name="Baek J.H."/>
            <person name="Kim J.M."/>
            <person name="Choi D.G."/>
            <person name="Jeon C.O."/>
        </authorList>
    </citation>
    <scope>NUCLEOTIDE SEQUENCE [LARGE SCALE GENOMIC DNA]</scope>
    <source>
        <strain evidence="2 3">J2-16</strain>
    </source>
</reference>
<dbReference type="Proteomes" id="UP001324993">
    <property type="component" value="Chromosome"/>
</dbReference>
<evidence type="ECO:0000313" key="3">
    <source>
        <dbReference type="Proteomes" id="UP001324993"/>
    </source>
</evidence>
<organism evidence="2 3">
    <name type="scientific">Coraliomargarita algicola</name>
    <dbReference type="NCBI Taxonomy" id="3092156"/>
    <lineage>
        <taxon>Bacteria</taxon>
        <taxon>Pseudomonadati</taxon>
        <taxon>Verrucomicrobiota</taxon>
        <taxon>Opitutia</taxon>
        <taxon>Puniceicoccales</taxon>
        <taxon>Coraliomargaritaceae</taxon>
        <taxon>Coraliomargarita</taxon>
    </lineage>
</organism>
<protein>
    <recommendedName>
        <fullName evidence="4">DUF2975 domain-containing protein</fullName>
    </recommendedName>
</protein>
<keyword evidence="1" id="KW-1133">Transmembrane helix</keyword>
<feature type="transmembrane region" description="Helical" evidence="1">
    <location>
        <begin position="91"/>
        <end position="114"/>
    </location>
</feature>